<evidence type="ECO:0000313" key="1">
    <source>
        <dbReference type="EMBL" id="KAF8793322.1"/>
    </source>
</evidence>
<accession>A0A8T0FRR5</accession>
<dbReference type="AlphaFoldDB" id="A0A8T0FRR5"/>
<evidence type="ECO:0000313" key="2">
    <source>
        <dbReference type="Proteomes" id="UP000807504"/>
    </source>
</evidence>
<dbReference type="Proteomes" id="UP000807504">
    <property type="component" value="Unassembled WGS sequence"/>
</dbReference>
<dbReference type="EMBL" id="JABXBU010000003">
    <property type="protein sequence ID" value="KAF8793322.1"/>
    <property type="molecule type" value="Genomic_DNA"/>
</dbReference>
<proteinExistence type="predicted"/>
<comment type="caution">
    <text evidence="1">The sequence shown here is derived from an EMBL/GenBank/DDBJ whole genome shotgun (WGS) entry which is preliminary data.</text>
</comment>
<keyword evidence="2" id="KW-1185">Reference proteome</keyword>
<protein>
    <submittedName>
        <fullName evidence="1">Uncharacterized protein</fullName>
    </submittedName>
</protein>
<reference evidence="1" key="2">
    <citation type="submission" date="2020-06" db="EMBL/GenBank/DDBJ databases">
        <authorList>
            <person name="Sheffer M."/>
        </authorList>
    </citation>
    <scope>NUCLEOTIDE SEQUENCE</scope>
</reference>
<gene>
    <name evidence="1" type="ORF">HNY73_004815</name>
</gene>
<sequence length="332" mass="39150">MDDRCSLQQIAKVVILSAMDPAYEEYLMEHENPSVFKSLDTFMCTVYIFSTLFDVKYEKICKKYKKIIPTEQFENFLDPRCEILAEGNGYYELFLSCSFVREMVHKFRINFSCCHFDSIAYKYLTKFLKRRFECLEHGIYWNGLLDYCREINMKMAGYRYHGVPLPRERSAGSSMSNDEKFSDESDEHTFVRTAHFNAFTPPQFRSNVLKRIKKCETGFECEFPHHEMANAQIKKECPSSSAVVSGETDRTLKSQENVEGLMDNSNEKIQSSFEQYKVNSQNDTEDCLECRNRCSFKAQGQKWKMAIHQRYKNWYLVSDYFEREESDESMSS</sequence>
<reference evidence="1" key="1">
    <citation type="journal article" date="2020" name="bioRxiv">
        <title>Chromosome-level reference genome of the European wasp spider Argiope bruennichi: a resource for studies on range expansion and evolutionary adaptation.</title>
        <authorList>
            <person name="Sheffer M.M."/>
            <person name="Hoppe A."/>
            <person name="Krehenwinkel H."/>
            <person name="Uhl G."/>
            <person name="Kuss A.W."/>
            <person name="Jensen L."/>
            <person name="Jensen C."/>
            <person name="Gillespie R.G."/>
            <person name="Hoff K.J."/>
            <person name="Prost S."/>
        </authorList>
    </citation>
    <scope>NUCLEOTIDE SEQUENCE</scope>
</reference>
<organism evidence="1 2">
    <name type="scientific">Argiope bruennichi</name>
    <name type="common">Wasp spider</name>
    <name type="synonym">Aranea bruennichi</name>
    <dbReference type="NCBI Taxonomy" id="94029"/>
    <lineage>
        <taxon>Eukaryota</taxon>
        <taxon>Metazoa</taxon>
        <taxon>Ecdysozoa</taxon>
        <taxon>Arthropoda</taxon>
        <taxon>Chelicerata</taxon>
        <taxon>Arachnida</taxon>
        <taxon>Araneae</taxon>
        <taxon>Araneomorphae</taxon>
        <taxon>Entelegynae</taxon>
        <taxon>Araneoidea</taxon>
        <taxon>Araneidae</taxon>
        <taxon>Argiope</taxon>
    </lineage>
</organism>
<name>A0A8T0FRR5_ARGBR</name>